<sequence>MSDSGSERRPRPQYGEYATPEEQRAAIKEPAEWQLEGLEADAAPQHPAPQQPAPGAYRPGGPQHPQAPPPQAPFHWPPEESRPPQPPSAVRPGFGDRLVTFVLLGFGLSNVFGVVSDAFNGGQVMRESMAVMGGSYERLANALPAWLWQGQAIIYGVVWLVTLIVSVSAMRAGRRSWWIPLLGAVVAGILFFAIFVIALGENPDLLNILPSPSPDGTGSAT</sequence>
<evidence type="ECO:0000256" key="2">
    <source>
        <dbReference type="SAM" id="Phobius"/>
    </source>
</evidence>
<dbReference type="Proteomes" id="UP001501079">
    <property type="component" value="Unassembled WGS sequence"/>
</dbReference>
<keyword evidence="2" id="KW-0812">Transmembrane</keyword>
<evidence type="ECO:0000313" key="3">
    <source>
        <dbReference type="EMBL" id="GAA4179737.1"/>
    </source>
</evidence>
<feature type="transmembrane region" description="Helical" evidence="2">
    <location>
        <begin position="98"/>
        <end position="119"/>
    </location>
</feature>
<comment type="caution">
    <text evidence="3">The sequence shown here is derived from an EMBL/GenBank/DDBJ whole genome shotgun (WGS) entry which is preliminary data.</text>
</comment>
<dbReference type="Pfam" id="PF19779">
    <property type="entry name" value="DUF6264"/>
    <property type="match status" value="1"/>
</dbReference>
<feature type="compositionally biased region" description="Basic and acidic residues" evidence="1">
    <location>
        <begin position="1"/>
        <end position="10"/>
    </location>
</feature>
<feature type="compositionally biased region" description="Pro residues" evidence="1">
    <location>
        <begin position="65"/>
        <end position="76"/>
    </location>
</feature>
<dbReference type="InterPro" id="IPR046231">
    <property type="entry name" value="DUF6264"/>
</dbReference>
<name>A0ABP8A880_9MICO</name>
<organism evidence="3 4">
    <name type="scientific">Gryllotalpicola koreensis</name>
    <dbReference type="NCBI Taxonomy" id="993086"/>
    <lineage>
        <taxon>Bacteria</taxon>
        <taxon>Bacillati</taxon>
        <taxon>Actinomycetota</taxon>
        <taxon>Actinomycetes</taxon>
        <taxon>Micrococcales</taxon>
        <taxon>Microbacteriaceae</taxon>
        <taxon>Gryllotalpicola</taxon>
    </lineage>
</organism>
<evidence type="ECO:0008006" key="5">
    <source>
        <dbReference type="Google" id="ProtNLM"/>
    </source>
</evidence>
<keyword evidence="4" id="KW-1185">Reference proteome</keyword>
<feature type="transmembrane region" description="Helical" evidence="2">
    <location>
        <begin position="177"/>
        <end position="200"/>
    </location>
</feature>
<protein>
    <recommendedName>
        <fullName evidence="5">DUF4064 domain-containing protein</fullName>
    </recommendedName>
</protein>
<keyword evidence="2" id="KW-1133">Transmembrane helix</keyword>
<accession>A0ABP8A880</accession>
<keyword evidence="2" id="KW-0472">Membrane</keyword>
<feature type="compositionally biased region" description="Basic and acidic residues" evidence="1">
    <location>
        <begin position="21"/>
        <end position="31"/>
    </location>
</feature>
<feature type="transmembrane region" description="Helical" evidence="2">
    <location>
        <begin position="146"/>
        <end position="165"/>
    </location>
</feature>
<dbReference type="EMBL" id="BAABBW010000005">
    <property type="protein sequence ID" value="GAA4179737.1"/>
    <property type="molecule type" value="Genomic_DNA"/>
</dbReference>
<proteinExistence type="predicted"/>
<feature type="region of interest" description="Disordered" evidence="1">
    <location>
        <begin position="1"/>
        <end position="90"/>
    </location>
</feature>
<dbReference type="RefSeq" id="WP_344756375.1">
    <property type="nucleotide sequence ID" value="NZ_BAABBW010000005.1"/>
</dbReference>
<evidence type="ECO:0000313" key="4">
    <source>
        <dbReference type="Proteomes" id="UP001501079"/>
    </source>
</evidence>
<reference evidence="4" key="1">
    <citation type="journal article" date="2019" name="Int. J. Syst. Evol. Microbiol.">
        <title>The Global Catalogue of Microorganisms (GCM) 10K type strain sequencing project: providing services to taxonomists for standard genome sequencing and annotation.</title>
        <authorList>
            <consortium name="The Broad Institute Genomics Platform"/>
            <consortium name="The Broad Institute Genome Sequencing Center for Infectious Disease"/>
            <person name="Wu L."/>
            <person name="Ma J."/>
        </authorList>
    </citation>
    <scope>NUCLEOTIDE SEQUENCE [LARGE SCALE GENOMIC DNA]</scope>
    <source>
        <strain evidence="4">JCM 17591</strain>
    </source>
</reference>
<feature type="compositionally biased region" description="Low complexity" evidence="1">
    <location>
        <begin position="53"/>
        <end position="64"/>
    </location>
</feature>
<evidence type="ECO:0000256" key="1">
    <source>
        <dbReference type="SAM" id="MobiDB-lite"/>
    </source>
</evidence>
<gene>
    <name evidence="3" type="ORF">GCM10022287_32580</name>
</gene>